<evidence type="ECO:0000256" key="4">
    <source>
        <dbReference type="ARBA" id="ARBA00023157"/>
    </source>
</evidence>
<dbReference type="GeneID" id="25339543"/>
<dbReference type="InterPro" id="IPR024706">
    <property type="entry name" value="Peroxiredoxin_AhpC-typ"/>
</dbReference>
<dbReference type="OrthoDB" id="185659at2759"/>
<evidence type="ECO:0000256" key="7">
    <source>
        <dbReference type="PIRSR" id="PIRSR000239-1"/>
    </source>
</evidence>
<proteinExistence type="inferred from homology"/>
<dbReference type="PANTHER" id="PTHR10681:SF164">
    <property type="entry name" value="THIOREDOXIN PEROXIDASE 1"/>
    <property type="match status" value="1"/>
</dbReference>
<comment type="subcellular location">
    <subcellularLocation>
        <location evidence="1">Cytoplasm</location>
    </subcellularLocation>
</comment>
<dbReference type="Proteomes" id="UP000030763">
    <property type="component" value="Unassembled WGS sequence"/>
</dbReference>
<dbReference type="Pfam" id="PF10417">
    <property type="entry name" value="1-cysPrx_C"/>
    <property type="match status" value="1"/>
</dbReference>
<dbReference type="FunFam" id="3.40.30.10:FF:000002">
    <property type="entry name" value="Alkyl hydroperoxide reductase C"/>
    <property type="match status" value="1"/>
</dbReference>
<keyword evidence="2" id="KW-0963">Cytoplasm</keyword>
<dbReference type="CDD" id="cd03015">
    <property type="entry name" value="PRX_Typ2cys"/>
    <property type="match status" value="1"/>
</dbReference>
<dbReference type="SUPFAM" id="SSF52833">
    <property type="entry name" value="Thioredoxin-like"/>
    <property type="match status" value="1"/>
</dbReference>
<reference evidence="9" key="1">
    <citation type="submission" date="2013-10" db="EMBL/GenBank/DDBJ databases">
        <title>Genomic analysis of the causative agents of coccidiosis in chickens.</title>
        <authorList>
            <person name="Reid A.J."/>
            <person name="Blake D."/>
            <person name="Billington K."/>
            <person name="Browne H."/>
            <person name="Dunn M."/>
            <person name="Hung S."/>
            <person name="Kawahara F."/>
            <person name="Miranda-Saavedra D."/>
            <person name="Mourier T."/>
            <person name="Nagra H."/>
            <person name="Otto T.D."/>
            <person name="Rawlings N."/>
            <person name="Sanchez A."/>
            <person name="Sanders M."/>
            <person name="Subramaniam C."/>
            <person name="Tay Y."/>
            <person name="Dear P."/>
            <person name="Doerig C."/>
            <person name="Gruber A."/>
            <person name="Parkinson J."/>
            <person name="Shirley M."/>
            <person name="Wan K.L."/>
            <person name="Berriman M."/>
            <person name="Tomley F."/>
            <person name="Pain A."/>
        </authorList>
    </citation>
    <scope>NUCLEOTIDE SEQUENCE [LARGE SCALE GENOMIC DNA]</scope>
    <source>
        <strain evidence="9">Weybridge</strain>
    </source>
</reference>
<dbReference type="InterPro" id="IPR013766">
    <property type="entry name" value="Thioredoxin_domain"/>
</dbReference>
<dbReference type="VEuPathDB" id="ToxoDB:EMWEY_00055570"/>
<dbReference type="Gene3D" id="3.40.30.10">
    <property type="entry name" value="Glutaredoxin"/>
    <property type="match status" value="1"/>
</dbReference>
<feature type="active site" description="Cysteine sulfenic acid (-SOH) intermediate; for peroxidase activity" evidence="7">
    <location>
        <position position="51"/>
    </location>
</feature>
<dbReference type="GO" id="GO:0042744">
    <property type="term" value="P:hydrogen peroxide catabolic process"/>
    <property type="evidence" value="ECO:0007669"/>
    <property type="project" value="TreeGrafter"/>
</dbReference>
<sequence>MATSLVGQKAPDFTCEAVLPNGEFDTISLSRFAGKKYVLLFFYPFDFTFVCPSEIVAFSKAVADFEARDVQVLGCSIDSKFTHHAWRQQDLKDGGIGPVKIPLLADVKKELASAYGVLLPDGMALRGLFLIDKNGIVQHALINSLAIGRSVPEALRVVDALQHHEKYGDVCPANWQKGEKAMKPSAKGVAEYLGSLQ</sequence>
<keyword evidence="4" id="KW-1015">Disulfide bond</keyword>
<evidence type="ECO:0000256" key="6">
    <source>
        <dbReference type="PIRNR" id="PIRNR000239"/>
    </source>
</evidence>
<dbReference type="GO" id="GO:0006979">
    <property type="term" value="P:response to oxidative stress"/>
    <property type="evidence" value="ECO:0007669"/>
    <property type="project" value="TreeGrafter"/>
</dbReference>
<comment type="similarity">
    <text evidence="6">Belongs to the peroxiredoxin family.</text>
</comment>
<dbReference type="PANTHER" id="PTHR10681">
    <property type="entry name" value="THIOREDOXIN PEROXIDASE"/>
    <property type="match status" value="1"/>
</dbReference>
<evidence type="ECO:0000256" key="2">
    <source>
        <dbReference type="ARBA" id="ARBA00022490"/>
    </source>
</evidence>
<dbReference type="PIRSF" id="PIRSF000239">
    <property type="entry name" value="AHPC"/>
    <property type="match status" value="1"/>
</dbReference>
<dbReference type="InterPro" id="IPR019479">
    <property type="entry name" value="Peroxiredoxin_C"/>
</dbReference>
<keyword evidence="6" id="KW-0049">Antioxidant</keyword>
<evidence type="ECO:0000256" key="5">
    <source>
        <dbReference type="ARBA" id="ARBA00023284"/>
    </source>
</evidence>
<evidence type="ECO:0000259" key="8">
    <source>
        <dbReference type="PROSITE" id="PS51352"/>
    </source>
</evidence>
<dbReference type="GO" id="GO:0008379">
    <property type="term" value="F:thioredoxin peroxidase activity"/>
    <property type="evidence" value="ECO:0007669"/>
    <property type="project" value="TreeGrafter"/>
</dbReference>
<dbReference type="Pfam" id="PF00578">
    <property type="entry name" value="AhpC-TSA"/>
    <property type="match status" value="1"/>
</dbReference>
<evidence type="ECO:0000256" key="1">
    <source>
        <dbReference type="ARBA" id="ARBA00004496"/>
    </source>
</evidence>
<keyword evidence="3 6" id="KW-0560">Oxidoreductase</keyword>
<dbReference type="GO" id="GO:0033554">
    <property type="term" value="P:cellular response to stress"/>
    <property type="evidence" value="ECO:0007669"/>
    <property type="project" value="TreeGrafter"/>
</dbReference>
<evidence type="ECO:0000256" key="3">
    <source>
        <dbReference type="ARBA" id="ARBA00023002"/>
    </source>
</evidence>
<protein>
    <submittedName>
        <fullName evidence="9">Peroxiredoxin, putative</fullName>
    </submittedName>
</protein>
<dbReference type="InterPro" id="IPR050217">
    <property type="entry name" value="Peroxiredoxin"/>
</dbReference>
<keyword evidence="6" id="KW-0575">Peroxidase</keyword>
<dbReference type="EMBL" id="HG720094">
    <property type="protein sequence ID" value="CDJ59087.1"/>
    <property type="molecule type" value="Genomic_DNA"/>
</dbReference>
<dbReference type="PROSITE" id="PS51352">
    <property type="entry name" value="THIOREDOXIN_2"/>
    <property type="match status" value="1"/>
</dbReference>
<dbReference type="InterPro" id="IPR000866">
    <property type="entry name" value="AhpC/TSA"/>
</dbReference>
<dbReference type="GO" id="GO:0045454">
    <property type="term" value="P:cell redox homeostasis"/>
    <property type="evidence" value="ECO:0007669"/>
    <property type="project" value="TreeGrafter"/>
</dbReference>
<organism evidence="9 10">
    <name type="scientific">Eimeria maxima</name>
    <name type="common">Coccidian parasite</name>
    <dbReference type="NCBI Taxonomy" id="5804"/>
    <lineage>
        <taxon>Eukaryota</taxon>
        <taxon>Sar</taxon>
        <taxon>Alveolata</taxon>
        <taxon>Apicomplexa</taxon>
        <taxon>Conoidasida</taxon>
        <taxon>Coccidia</taxon>
        <taxon>Eucoccidiorida</taxon>
        <taxon>Eimeriorina</taxon>
        <taxon>Eimeriidae</taxon>
        <taxon>Eimeria</taxon>
    </lineage>
</organism>
<keyword evidence="10" id="KW-1185">Reference proteome</keyword>
<comment type="function">
    <text evidence="6">Thiol-specific peroxidase that catalyzes the reduction of hydrogen peroxide and organic hydroperoxides to water and alcohols, respectively.</text>
</comment>
<feature type="domain" description="Thioredoxin" evidence="8">
    <location>
        <begin position="4"/>
        <end position="163"/>
    </location>
</feature>
<dbReference type="OMA" id="FWYPKDF"/>
<dbReference type="InterPro" id="IPR036249">
    <property type="entry name" value="Thioredoxin-like_sf"/>
</dbReference>
<evidence type="ECO:0000313" key="9">
    <source>
        <dbReference type="EMBL" id="CDJ59087.1"/>
    </source>
</evidence>
<reference evidence="9" key="2">
    <citation type="submission" date="2013-10" db="EMBL/GenBank/DDBJ databases">
        <authorList>
            <person name="Aslett M."/>
        </authorList>
    </citation>
    <scope>NUCLEOTIDE SEQUENCE [LARGE SCALE GENOMIC DNA]</scope>
    <source>
        <strain evidence="9">Weybridge</strain>
    </source>
</reference>
<evidence type="ECO:0000313" key="10">
    <source>
        <dbReference type="Proteomes" id="UP000030763"/>
    </source>
</evidence>
<dbReference type="GO" id="GO:0005829">
    <property type="term" value="C:cytosol"/>
    <property type="evidence" value="ECO:0007669"/>
    <property type="project" value="TreeGrafter"/>
</dbReference>
<keyword evidence="5 6" id="KW-0676">Redox-active center</keyword>
<gene>
    <name evidence="9" type="ORF">EMWEY_00055570</name>
</gene>
<dbReference type="AlphaFoldDB" id="U6M4F7"/>
<name>U6M4F7_EIMMA</name>
<dbReference type="RefSeq" id="XP_013335735.1">
    <property type="nucleotide sequence ID" value="XM_013480281.1"/>
</dbReference>
<accession>U6M4F7</accession>